<accession>A0ABD3ILU6</accession>
<feature type="domain" description="MATH" evidence="4">
    <location>
        <begin position="46"/>
        <end position="180"/>
    </location>
</feature>
<organism evidence="5 6">
    <name type="scientific">Eucalyptus globulus</name>
    <name type="common">Tasmanian blue gum</name>
    <dbReference type="NCBI Taxonomy" id="34317"/>
    <lineage>
        <taxon>Eukaryota</taxon>
        <taxon>Viridiplantae</taxon>
        <taxon>Streptophyta</taxon>
        <taxon>Embryophyta</taxon>
        <taxon>Tracheophyta</taxon>
        <taxon>Spermatophyta</taxon>
        <taxon>Magnoliopsida</taxon>
        <taxon>eudicotyledons</taxon>
        <taxon>Gunneridae</taxon>
        <taxon>Pentapetalae</taxon>
        <taxon>rosids</taxon>
        <taxon>malvids</taxon>
        <taxon>Myrtales</taxon>
        <taxon>Myrtaceae</taxon>
        <taxon>Myrtoideae</taxon>
        <taxon>Eucalypteae</taxon>
        <taxon>Eucalyptus</taxon>
    </lineage>
</organism>
<proteinExistence type="predicted"/>
<name>A0ABD3ILU6_EUCGL</name>
<dbReference type="SUPFAM" id="SSF49599">
    <property type="entry name" value="TRAF domain-like"/>
    <property type="match status" value="1"/>
</dbReference>
<dbReference type="PANTHER" id="PTHR46236">
    <property type="entry name" value="TRAF-LIKE SUPERFAMILY PROTEIN"/>
    <property type="match status" value="1"/>
</dbReference>
<dbReference type="InterPro" id="IPR002083">
    <property type="entry name" value="MATH/TRAF_dom"/>
</dbReference>
<keyword evidence="6" id="KW-1185">Reference proteome</keyword>
<protein>
    <recommendedName>
        <fullName evidence="4">MATH domain-containing protein</fullName>
    </recommendedName>
</protein>
<dbReference type="Pfam" id="PF22486">
    <property type="entry name" value="MATH_2"/>
    <property type="match status" value="1"/>
</dbReference>
<evidence type="ECO:0000313" key="5">
    <source>
        <dbReference type="EMBL" id="KAL3715930.1"/>
    </source>
</evidence>
<evidence type="ECO:0000259" key="4">
    <source>
        <dbReference type="PROSITE" id="PS50144"/>
    </source>
</evidence>
<sequence>MSARRGRFSRWGFSSRPPRNTAQNQHVDVPLSPEPELIPRFEERWMFISFFSITNFTSLTREVLLRNVHGQRQRLVIIEFSFRQARIVIFPKGNHTDHLSIHLDVADSKRLPYEWSRNAHFKLILVCQNDYGYSSIKETEHIFTARESDWGIASFHPLHQVHHGYNGYLVNNTLMVATPTATFDVYFINLEEIINTAQSSPARGVLKTSNQKGALLTSEAPTVEELNVKDRLAEAVSTLSIAKSGLTLDQQNQWRPFGPTSMNSLLTFLTFKQDNAEFKRPKLLKDQMLATMKRNHETHILYKQFLGDLTIEEEELIKKLEEVKSRREKLISEWEILMVQSEEAQSGYMDQEKKVVQAEEKKRIAEERMSRSTTPWSNLKTLFG</sequence>
<feature type="region of interest" description="Disordered" evidence="3">
    <location>
        <begin position="1"/>
        <end position="31"/>
    </location>
</feature>
<dbReference type="CDD" id="cd00121">
    <property type="entry name" value="MATH"/>
    <property type="match status" value="1"/>
</dbReference>
<gene>
    <name evidence="5" type="ORF">ACJRO7_007653</name>
</gene>
<dbReference type="Proteomes" id="UP001634007">
    <property type="component" value="Unassembled WGS sequence"/>
</dbReference>
<feature type="compositionally biased region" description="Low complexity" evidence="3">
    <location>
        <begin position="9"/>
        <end position="19"/>
    </location>
</feature>
<evidence type="ECO:0000313" key="6">
    <source>
        <dbReference type="Proteomes" id="UP001634007"/>
    </source>
</evidence>
<dbReference type="EMBL" id="JBJKBG010000011">
    <property type="protein sequence ID" value="KAL3715930.1"/>
    <property type="molecule type" value="Genomic_DNA"/>
</dbReference>
<dbReference type="PROSITE" id="PS50144">
    <property type="entry name" value="MATH"/>
    <property type="match status" value="1"/>
</dbReference>
<dbReference type="SMART" id="SM00061">
    <property type="entry name" value="MATH"/>
    <property type="match status" value="1"/>
</dbReference>
<dbReference type="PANTHER" id="PTHR46236:SF35">
    <property type="entry name" value="MATH DOMAIN-CONTAINING PROTEIN"/>
    <property type="match status" value="1"/>
</dbReference>
<dbReference type="AlphaFoldDB" id="A0ABD3ILU6"/>
<keyword evidence="1 2" id="KW-0175">Coiled coil</keyword>
<evidence type="ECO:0000256" key="2">
    <source>
        <dbReference type="SAM" id="Coils"/>
    </source>
</evidence>
<feature type="coiled-coil region" evidence="2">
    <location>
        <begin position="306"/>
        <end position="368"/>
    </location>
</feature>
<reference evidence="5 6" key="1">
    <citation type="submission" date="2024-11" db="EMBL/GenBank/DDBJ databases">
        <title>Chromosome-level genome assembly of Eucalyptus globulus Labill. provides insights into its genome evolution.</title>
        <authorList>
            <person name="Li X."/>
        </authorList>
    </citation>
    <scope>NUCLEOTIDE SEQUENCE [LARGE SCALE GENOMIC DNA]</scope>
    <source>
        <strain evidence="5">CL2024</strain>
        <tissue evidence="5">Fresh tender leaves</tissue>
    </source>
</reference>
<evidence type="ECO:0000256" key="1">
    <source>
        <dbReference type="ARBA" id="ARBA00023054"/>
    </source>
</evidence>
<dbReference type="Gene3D" id="2.60.210.10">
    <property type="entry name" value="Apoptosis, Tumor Necrosis Factor Receptor Associated Protein 2, Chain A"/>
    <property type="match status" value="1"/>
</dbReference>
<comment type="caution">
    <text evidence="5">The sequence shown here is derived from an EMBL/GenBank/DDBJ whole genome shotgun (WGS) entry which is preliminary data.</text>
</comment>
<dbReference type="InterPro" id="IPR008974">
    <property type="entry name" value="TRAF-like"/>
</dbReference>
<dbReference type="InterPro" id="IPR050804">
    <property type="entry name" value="MCC"/>
</dbReference>
<evidence type="ECO:0000256" key="3">
    <source>
        <dbReference type="SAM" id="MobiDB-lite"/>
    </source>
</evidence>